<name>A0A8J4XCF7_CLAMG</name>
<feature type="compositionally biased region" description="Polar residues" evidence="1">
    <location>
        <begin position="378"/>
        <end position="400"/>
    </location>
</feature>
<feature type="region of interest" description="Disordered" evidence="1">
    <location>
        <begin position="120"/>
        <end position="147"/>
    </location>
</feature>
<dbReference type="PANTHER" id="PTHR14726:SF1">
    <property type="entry name" value="JHY PROTEIN HOMOLOG"/>
    <property type="match status" value="1"/>
</dbReference>
<dbReference type="GO" id="GO:0035082">
    <property type="term" value="P:axoneme assembly"/>
    <property type="evidence" value="ECO:0007669"/>
    <property type="project" value="TreeGrafter"/>
</dbReference>
<feature type="compositionally biased region" description="Basic and acidic residues" evidence="1">
    <location>
        <begin position="61"/>
        <end position="71"/>
    </location>
</feature>
<organism evidence="2 3">
    <name type="scientific">Clarias magur</name>
    <name type="common">Asian catfish</name>
    <name type="synonym">Macropteronotus magur</name>
    <dbReference type="NCBI Taxonomy" id="1594786"/>
    <lineage>
        <taxon>Eukaryota</taxon>
        <taxon>Metazoa</taxon>
        <taxon>Chordata</taxon>
        <taxon>Craniata</taxon>
        <taxon>Vertebrata</taxon>
        <taxon>Euteleostomi</taxon>
        <taxon>Actinopterygii</taxon>
        <taxon>Neopterygii</taxon>
        <taxon>Teleostei</taxon>
        <taxon>Ostariophysi</taxon>
        <taxon>Siluriformes</taxon>
        <taxon>Clariidae</taxon>
        <taxon>Clarias</taxon>
    </lineage>
</organism>
<feature type="region of interest" description="Disordered" evidence="1">
    <location>
        <begin position="300"/>
        <end position="400"/>
    </location>
</feature>
<feature type="compositionally biased region" description="Basic residues" evidence="1">
    <location>
        <begin position="356"/>
        <end position="369"/>
    </location>
</feature>
<dbReference type="Proteomes" id="UP000727407">
    <property type="component" value="Unassembled WGS sequence"/>
</dbReference>
<accession>A0A8J4XCF7</accession>
<dbReference type="InterPro" id="IPR027968">
    <property type="entry name" value="JHY"/>
</dbReference>
<proteinExistence type="predicted"/>
<comment type="caution">
    <text evidence="2">The sequence shown here is derived from an EMBL/GenBank/DDBJ whole genome shotgun (WGS) entry which is preliminary data.</text>
</comment>
<evidence type="ECO:0000313" key="2">
    <source>
        <dbReference type="EMBL" id="KAF5895125.1"/>
    </source>
</evidence>
<reference evidence="2" key="1">
    <citation type="submission" date="2020-07" db="EMBL/GenBank/DDBJ databases">
        <title>Clarias magur genome sequencing, assembly and annotation.</title>
        <authorList>
            <person name="Kushwaha B."/>
            <person name="Kumar R."/>
            <person name="Das P."/>
            <person name="Joshi C.G."/>
            <person name="Kumar D."/>
            <person name="Nagpure N.S."/>
            <person name="Pandey M."/>
            <person name="Agarwal S."/>
            <person name="Srivastava S."/>
            <person name="Singh M."/>
            <person name="Sahoo L."/>
            <person name="Jayasankar P."/>
            <person name="Meher P.K."/>
            <person name="Koringa P.G."/>
            <person name="Iquebal M.A."/>
            <person name="Das S.P."/>
            <person name="Bit A."/>
            <person name="Patnaik S."/>
            <person name="Patel N."/>
            <person name="Shah T.M."/>
            <person name="Hinsu A."/>
            <person name="Jena J.K."/>
        </authorList>
    </citation>
    <scope>NUCLEOTIDE SEQUENCE</scope>
    <source>
        <strain evidence="2">CIFAMagur01</strain>
        <tissue evidence="2">Testis</tissue>
    </source>
</reference>
<feature type="region of interest" description="Disordered" evidence="1">
    <location>
        <begin position="177"/>
        <end position="272"/>
    </location>
</feature>
<dbReference type="PANTHER" id="PTHR14726">
    <property type="entry name" value="JHY PROTEIN HOMOLOG"/>
    <property type="match status" value="1"/>
</dbReference>
<dbReference type="EMBL" id="QNUK01000339">
    <property type="protein sequence ID" value="KAF5895125.1"/>
    <property type="molecule type" value="Genomic_DNA"/>
</dbReference>
<protein>
    <submittedName>
        <fullName evidence="2">Jhy protein</fullName>
    </submittedName>
</protein>
<dbReference type="Pfam" id="PF15261">
    <property type="entry name" value="JHY"/>
    <property type="match status" value="1"/>
</dbReference>
<feature type="region of interest" description="Disordered" evidence="1">
    <location>
        <begin position="1"/>
        <end position="96"/>
    </location>
</feature>
<feature type="compositionally biased region" description="Polar residues" evidence="1">
    <location>
        <begin position="241"/>
        <end position="262"/>
    </location>
</feature>
<keyword evidence="3" id="KW-1185">Reference proteome</keyword>
<evidence type="ECO:0000256" key="1">
    <source>
        <dbReference type="SAM" id="MobiDB-lite"/>
    </source>
</evidence>
<dbReference type="OrthoDB" id="10057281at2759"/>
<evidence type="ECO:0000313" key="3">
    <source>
        <dbReference type="Proteomes" id="UP000727407"/>
    </source>
</evidence>
<gene>
    <name evidence="2" type="ORF">DAT39_015158</name>
</gene>
<dbReference type="AlphaFoldDB" id="A0A8J4XCF7"/>
<feature type="compositionally biased region" description="Polar residues" evidence="1">
    <location>
        <begin position="186"/>
        <end position="198"/>
    </location>
</feature>
<sequence length="746" mass="84535">MESDQTRDAGLGNEDAARELWDSLESDTESLVQEKAYQRELQERTLNGAVDNRSCYNDNSHNVERSEHEEGSDPQPEIAETRGGQNTNFSRPMSPWDEYAELRYDPDWRKKLAKSTFLHMNVPSDLNADPGDTPRHRGNVSPRERNDYLIVRSPLSSGMDTVHPEPLQSSFHLHLTEDQERKAVPESSSASLETTPRSNSDKSTKVKHGVIHQPHPAGILPFSLPRQRQQAQSQRQHDFGENQSFAQEQNTDQHNVIATQRRCSQKVRPTKLSEDIVERNKATLGMNNHKQGSYLKAYEQRGGRPDDANQPLQSAEDAASTDSPGSPDNALNPELMWMQKTQKLKSHNQGKQLERARRHHHRSKPRGHMNRLVEKQRSQSPSEKTTLSPPDSGSISQCSFSSAPTANLNINLNTPARFAEPFINADAQKRRYTLALPPLPQERIRNDEYNSRFKEPSYTVSLPLPPAGSEDQESIRMTNKNSIRISPTMQQFQEQFASNNSQPVVHYGGEITDSSHTSQTYMGPYTVLPPISQYNTSERNRPEETLSPLRRSCSEGYLAQLKKQKQIQAKTNYKVYTLKDYKNLNRDMKLGGLGPSNTVAVDVAEKIRQQKLYSNVIREQNKKINRIPSVPTRSPVGSDKTNSVPRNKALEYAKTIAKPKAPQQLKKRDADKTEQESIFEQPAHFQLGVDLTQLSTFEMLRKRHEQEKQVVARFTSIHTGPLHLLSTATEKVAIALNCRTHKQKSS</sequence>